<dbReference type="GO" id="GO:0006631">
    <property type="term" value="P:fatty acid metabolic process"/>
    <property type="evidence" value="ECO:0007669"/>
    <property type="project" value="UniProtKB-KW"/>
</dbReference>
<evidence type="ECO:0000313" key="9">
    <source>
        <dbReference type="Proteomes" id="UP000011632"/>
    </source>
</evidence>
<evidence type="ECO:0000256" key="4">
    <source>
        <dbReference type="ARBA" id="ARBA00023098"/>
    </source>
</evidence>
<keyword evidence="3" id="KW-0276">Fatty acid metabolism</keyword>
<proteinExistence type="inferred from homology"/>
<reference evidence="8 9" key="1">
    <citation type="journal article" date="2014" name="PLoS Genet.">
        <title>Phylogenetically driven sequencing of extremely halophilic archaea reveals strategies for static and dynamic osmo-response.</title>
        <authorList>
            <person name="Becker E.A."/>
            <person name="Seitzer P.M."/>
            <person name="Tritt A."/>
            <person name="Larsen D."/>
            <person name="Krusor M."/>
            <person name="Yao A.I."/>
            <person name="Wu D."/>
            <person name="Madern D."/>
            <person name="Eisen J.A."/>
            <person name="Darling A.E."/>
            <person name="Facciotti M.T."/>
        </authorList>
    </citation>
    <scope>NUCLEOTIDE SEQUENCE [LARGE SCALE GENOMIC DNA]</scope>
    <source>
        <strain evidence="8 9">JCM 10478</strain>
    </source>
</reference>
<dbReference type="AlphaFoldDB" id="L9XUA8"/>
<gene>
    <name evidence="8" type="ORF">C489_16241</name>
</gene>
<dbReference type="STRING" id="1227496.C489_16241"/>
<dbReference type="PATRIC" id="fig|1227496.3.peg.3277"/>
<dbReference type="Gene3D" id="3.30.300.30">
    <property type="match status" value="1"/>
</dbReference>
<protein>
    <submittedName>
        <fullName evidence="8">Medium-chain-fatty-acid-CoA ligase</fullName>
    </submittedName>
</protein>
<dbReference type="GO" id="GO:0016874">
    <property type="term" value="F:ligase activity"/>
    <property type="evidence" value="ECO:0007669"/>
    <property type="project" value="UniProtKB-KW"/>
</dbReference>
<evidence type="ECO:0000256" key="3">
    <source>
        <dbReference type="ARBA" id="ARBA00022832"/>
    </source>
</evidence>
<evidence type="ECO:0000259" key="6">
    <source>
        <dbReference type="Pfam" id="PF00501"/>
    </source>
</evidence>
<dbReference type="NCBIfam" id="NF004837">
    <property type="entry name" value="PRK06187.1"/>
    <property type="match status" value="1"/>
</dbReference>
<keyword evidence="9" id="KW-1185">Reference proteome</keyword>
<keyword evidence="4" id="KW-0443">Lipid metabolism</keyword>
<feature type="domain" description="AMP-dependent synthetase/ligase" evidence="6">
    <location>
        <begin position="11"/>
        <end position="394"/>
    </location>
</feature>
<feature type="domain" description="AMP-binding enzyme C-terminal" evidence="7">
    <location>
        <begin position="446"/>
        <end position="520"/>
    </location>
</feature>
<evidence type="ECO:0000313" key="8">
    <source>
        <dbReference type="EMBL" id="ELY64981.1"/>
    </source>
</evidence>
<dbReference type="PANTHER" id="PTHR43859:SF4">
    <property type="entry name" value="BUTANOATE--COA LIGASE AAE1-RELATED"/>
    <property type="match status" value="1"/>
</dbReference>
<dbReference type="FunFam" id="3.30.300.30:FF:000008">
    <property type="entry name" value="2,3-dihydroxybenzoate-AMP ligase"/>
    <property type="match status" value="1"/>
</dbReference>
<dbReference type="PROSITE" id="PS00455">
    <property type="entry name" value="AMP_BINDING"/>
    <property type="match status" value="1"/>
</dbReference>
<sequence>MGVQLTLDKLLERAVDLYPDRELVTKLPDGSMHRYTYADAADRINQLAGALDDLRLEEGDRVGVVATNHYRHFELYFGPACSGRSIHMCNMRLPDHHFVHTIDDAEDRVLFVDPGLIEKVEANTDDLETVEQYVVLDDEVPETSLEPVTDYESLLEGQPTDYEWPEIDEDAEYGMCHTSGTTGLPKGVPYSHRAMYLHSIMGGHVDANAIGERDTVLPVVPMFHANGWGIPYGATLVGAKQVFPSVHTDPESIARLIDEEGVTFSAAVPTIWLEMAEFLDENPEVDISNIDRLTVGGSAPPESLIRRYDEEYDAPIIQGWGMTETSPLGTLSTLRKETAQLPSDERYEYRAKAGLPVPGMQTRVVGDDGTEVPADGETMGELQVRSPWVTDGYHNRPEENEQAFTEDGFLRTGDIATRDEMGYIDVVDRDKDVIKSGGEWISSVQLENELIGHEAVTEATVIAVDHERWQERPMAVVVPRDGATVDADDLEAHLGETFPSWWLPDIYEIVDEIPKTSTGKFDKKTLRDRFDIVLEADDDEPAVDEQTTDDEQAPQQ</sequence>
<dbReference type="CDD" id="cd12119">
    <property type="entry name" value="ttLC_FACS_AlkK_like"/>
    <property type="match status" value="1"/>
</dbReference>
<keyword evidence="2 8" id="KW-0436">Ligase</keyword>
<evidence type="ECO:0000256" key="2">
    <source>
        <dbReference type="ARBA" id="ARBA00022598"/>
    </source>
</evidence>
<dbReference type="EMBL" id="AOID01000048">
    <property type="protein sequence ID" value="ELY64981.1"/>
    <property type="molecule type" value="Genomic_DNA"/>
</dbReference>
<dbReference type="Pfam" id="PF00501">
    <property type="entry name" value="AMP-binding"/>
    <property type="match status" value="1"/>
</dbReference>
<dbReference type="RefSeq" id="WP_006432340.1">
    <property type="nucleotide sequence ID" value="NZ_AOID01000048.1"/>
</dbReference>
<dbReference type="Gene3D" id="3.40.50.12780">
    <property type="entry name" value="N-terminal domain of ligase-like"/>
    <property type="match status" value="1"/>
</dbReference>
<dbReference type="Proteomes" id="UP000011632">
    <property type="component" value="Unassembled WGS sequence"/>
</dbReference>
<comment type="caution">
    <text evidence="8">The sequence shown here is derived from an EMBL/GenBank/DDBJ whole genome shotgun (WGS) entry which is preliminary data.</text>
</comment>
<evidence type="ECO:0000259" key="7">
    <source>
        <dbReference type="Pfam" id="PF13193"/>
    </source>
</evidence>
<evidence type="ECO:0000256" key="1">
    <source>
        <dbReference type="ARBA" id="ARBA00006432"/>
    </source>
</evidence>
<dbReference type="InterPro" id="IPR000873">
    <property type="entry name" value="AMP-dep_synth/lig_dom"/>
</dbReference>
<dbReference type="PANTHER" id="PTHR43859">
    <property type="entry name" value="ACYL-ACTIVATING ENZYME"/>
    <property type="match status" value="1"/>
</dbReference>
<comment type="similarity">
    <text evidence="1">Belongs to the ATP-dependent AMP-binding enzyme family.</text>
</comment>
<dbReference type="SUPFAM" id="SSF56801">
    <property type="entry name" value="Acetyl-CoA synthetase-like"/>
    <property type="match status" value="1"/>
</dbReference>
<name>L9XUA8_9EURY</name>
<dbReference type="Pfam" id="PF13193">
    <property type="entry name" value="AMP-binding_C"/>
    <property type="match status" value="1"/>
</dbReference>
<accession>L9XUA8</accession>
<organism evidence="8 9">
    <name type="scientific">Natrinema versiforme JCM 10478</name>
    <dbReference type="NCBI Taxonomy" id="1227496"/>
    <lineage>
        <taxon>Archaea</taxon>
        <taxon>Methanobacteriati</taxon>
        <taxon>Methanobacteriota</taxon>
        <taxon>Stenosarchaea group</taxon>
        <taxon>Halobacteria</taxon>
        <taxon>Halobacteriales</taxon>
        <taxon>Natrialbaceae</taxon>
        <taxon>Natrinema</taxon>
    </lineage>
</organism>
<dbReference type="InterPro" id="IPR045851">
    <property type="entry name" value="AMP-bd_C_sf"/>
</dbReference>
<feature type="region of interest" description="Disordered" evidence="5">
    <location>
        <begin position="535"/>
        <end position="556"/>
    </location>
</feature>
<dbReference type="InterPro" id="IPR020845">
    <property type="entry name" value="AMP-binding_CS"/>
</dbReference>
<dbReference type="InterPro" id="IPR042099">
    <property type="entry name" value="ANL_N_sf"/>
</dbReference>
<evidence type="ECO:0000256" key="5">
    <source>
        <dbReference type="SAM" id="MobiDB-lite"/>
    </source>
</evidence>
<dbReference type="InterPro" id="IPR025110">
    <property type="entry name" value="AMP-bd_C"/>
</dbReference>